<name>A0ABQ8FVM4_9PEZI</name>
<dbReference type="InterPro" id="IPR056632">
    <property type="entry name" value="DUF7730"/>
</dbReference>
<protein>
    <recommendedName>
        <fullName evidence="2">DUF7730 domain-containing protein</fullName>
    </recommendedName>
</protein>
<reference evidence="3 4" key="1">
    <citation type="journal article" date="2021" name="Nat. Commun.">
        <title>Genetic determinants of endophytism in the Arabidopsis root mycobiome.</title>
        <authorList>
            <person name="Mesny F."/>
            <person name="Miyauchi S."/>
            <person name="Thiergart T."/>
            <person name="Pickel B."/>
            <person name="Atanasova L."/>
            <person name="Karlsson M."/>
            <person name="Huettel B."/>
            <person name="Barry K.W."/>
            <person name="Haridas S."/>
            <person name="Chen C."/>
            <person name="Bauer D."/>
            <person name="Andreopoulos W."/>
            <person name="Pangilinan J."/>
            <person name="LaButti K."/>
            <person name="Riley R."/>
            <person name="Lipzen A."/>
            <person name="Clum A."/>
            <person name="Drula E."/>
            <person name="Henrissat B."/>
            <person name="Kohler A."/>
            <person name="Grigoriev I.V."/>
            <person name="Martin F.M."/>
            <person name="Hacquard S."/>
        </authorList>
    </citation>
    <scope>NUCLEOTIDE SEQUENCE [LARGE SCALE GENOMIC DNA]</scope>
    <source>
        <strain evidence="3 4">MPI-SDFR-AT-0080</strain>
    </source>
</reference>
<dbReference type="Proteomes" id="UP000774617">
    <property type="component" value="Unassembled WGS sequence"/>
</dbReference>
<sequence length="304" mass="34766">MGSASSSALLDTESDEPDEEEPATETRSKLANPSRPFPFMKLPCELRLLVYKHLLGSRDVAIMRTSSIPMPRLQSKIIACKKDLPHNLDRRTKGTLENYLWKSYFLRPWKCFWCGEHPLQMGLPLEANIVKVSKLVYKEAAEVLYGTNTFCFDDGKLLACFIRSVSPLHVGMIKELRIFYSFRIYPIPPEPWASAIDSTLVQRLSKLKRLHLVNILPIFIFQLHHGLWTGECSFRGQPTGLLKGVFRDLDAFRCLGLDDVRVTIDDTSLHLYEEIHGGVDETACRLTQEDRSHYCEHMRGKILG</sequence>
<comment type="caution">
    <text evidence="3">The sequence shown here is derived from an EMBL/GenBank/DDBJ whole genome shotgun (WGS) entry which is preliminary data.</text>
</comment>
<dbReference type="Pfam" id="PF24864">
    <property type="entry name" value="DUF7730"/>
    <property type="match status" value="1"/>
</dbReference>
<feature type="region of interest" description="Disordered" evidence="1">
    <location>
        <begin position="1"/>
        <end position="32"/>
    </location>
</feature>
<proteinExistence type="predicted"/>
<feature type="domain" description="DUF7730" evidence="2">
    <location>
        <begin position="39"/>
        <end position="189"/>
    </location>
</feature>
<keyword evidence="4" id="KW-1185">Reference proteome</keyword>
<evidence type="ECO:0000313" key="4">
    <source>
        <dbReference type="Proteomes" id="UP000774617"/>
    </source>
</evidence>
<dbReference type="PANTHER" id="PTHR38790">
    <property type="entry name" value="2EXR DOMAIN-CONTAINING PROTEIN-RELATED"/>
    <property type="match status" value="1"/>
</dbReference>
<accession>A0ABQ8FVM4</accession>
<evidence type="ECO:0000313" key="3">
    <source>
        <dbReference type="EMBL" id="KAH7030055.1"/>
    </source>
</evidence>
<evidence type="ECO:0000259" key="2">
    <source>
        <dbReference type="Pfam" id="PF24864"/>
    </source>
</evidence>
<feature type="compositionally biased region" description="Acidic residues" evidence="1">
    <location>
        <begin position="12"/>
        <end position="23"/>
    </location>
</feature>
<dbReference type="EMBL" id="JAGTJR010000046">
    <property type="protein sequence ID" value="KAH7030055.1"/>
    <property type="molecule type" value="Genomic_DNA"/>
</dbReference>
<gene>
    <name evidence="3" type="ORF">B0J12DRAFT_789676</name>
</gene>
<organism evidence="3 4">
    <name type="scientific">Macrophomina phaseolina</name>
    <dbReference type="NCBI Taxonomy" id="35725"/>
    <lineage>
        <taxon>Eukaryota</taxon>
        <taxon>Fungi</taxon>
        <taxon>Dikarya</taxon>
        <taxon>Ascomycota</taxon>
        <taxon>Pezizomycotina</taxon>
        <taxon>Dothideomycetes</taxon>
        <taxon>Dothideomycetes incertae sedis</taxon>
        <taxon>Botryosphaeriales</taxon>
        <taxon>Botryosphaeriaceae</taxon>
        <taxon>Macrophomina</taxon>
    </lineage>
</organism>
<evidence type="ECO:0000256" key="1">
    <source>
        <dbReference type="SAM" id="MobiDB-lite"/>
    </source>
</evidence>